<accession>A0A1A9QEH4</accession>
<dbReference type="EMBL" id="LWUJ01000012">
    <property type="protein sequence ID" value="OAL10090.1"/>
    <property type="molecule type" value="Genomic_DNA"/>
</dbReference>
<evidence type="ECO:0000313" key="1">
    <source>
        <dbReference type="EMBL" id="OAL10090.1"/>
    </source>
</evidence>
<name>A0A1A9QEH4_9MOLU</name>
<gene>
    <name evidence="1" type="ORF">A6V39_04210</name>
</gene>
<protein>
    <submittedName>
        <fullName evidence="1">Uncharacterized protein</fullName>
    </submittedName>
</protein>
<dbReference type="Proteomes" id="UP000077623">
    <property type="component" value="Unassembled WGS sequence"/>
</dbReference>
<proteinExistence type="predicted"/>
<dbReference type="AlphaFoldDB" id="A0A1A9QEH4"/>
<evidence type="ECO:0000313" key="2">
    <source>
        <dbReference type="Proteomes" id="UP000077623"/>
    </source>
</evidence>
<comment type="caution">
    <text evidence="1">The sequence shown here is derived from an EMBL/GenBank/DDBJ whole genome shotgun (WGS) entry which is preliminary data.</text>
</comment>
<keyword evidence="2" id="KW-1185">Reference proteome</keyword>
<organism evidence="1 2">
    <name type="scientific">Candidatus Mycoplasma haematobovis</name>
    <dbReference type="NCBI Taxonomy" id="432608"/>
    <lineage>
        <taxon>Bacteria</taxon>
        <taxon>Bacillati</taxon>
        <taxon>Mycoplasmatota</taxon>
        <taxon>Mollicutes</taxon>
        <taxon>Mycoplasmataceae</taxon>
        <taxon>Mycoplasma</taxon>
    </lineage>
</organism>
<reference evidence="2" key="1">
    <citation type="submission" date="2016-04" db="EMBL/GenBank/DDBJ databases">
        <authorList>
            <person name="Quiroz-Castaneda R.E."/>
            <person name="Martinez-Ocampo F."/>
        </authorList>
    </citation>
    <scope>NUCLEOTIDE SEQUENCE [LARGE SCALE GENOMIC DNA]</scope>
    <source>
        <strain evidence="2">INIFAP01</strain>
    </source>
</reference>
<sequence>MILLDNEEIRSKWGRRVKAVIYDRFDSVCPFEFGVIKRLVDVNRNLFCVGYPASRKTWKKSFWNISQIV</sequence>